<evidence type="ECO:0000313" key="1">
    <source>
        <dbReference type="EMBL" id="AME18069.1"/>
    </source>
</evidence>
<name>A0A125SA73_9CAUD</name>
<accession>A0A125SA73</accession>
<dbReference type="Proteomes" id="UP000221376">
    <property type="component" value="Segment"/>
</dbReference>
<organism evidence="1 2">
    <name type="scientific">Pseudomonas phage AAT-1</name>
    <dbReference type="NCBI Taxonomy" id="1775248"/>
    <lineage>
        <taxon>Viruses</taxon>
        <taxon>Duplodnaviria</taxon>
        <taxon>Heunggongvirae</taxon>
        <taxon>Uroviricota</taxon>
        <taxon>Caudoviricetes</taxon>
        <taxon>Mesyanzhinovviridae</taxon>
        <taxon>Bradleyvirinae</taxon>
        <taxon>Pamexvirus</taxon>
        <taxon>Pamexvirus AAT1</taxon>
    </lineage>
</organism>
<protein>
    <submittedName>
        <fullName evidence="1">Dihydrofolate reductase</fullName>
    </submittedName>
</protein>
<dbReference type="Gene3D" id="3.40.430.10">
    <property type="entry name" value="Dihydrofolate Reductase, subunit A"/>
    <property type="match status" value="1"/>
</dbReference>
<dbReference type="EMBL" id="KU204984">
    <property type="protein sequence ID" value="AME18069.1"/>
    <property type="molecule type" value="Genomic_DNA"/>
</dbReference>
<keyword evidence="2" id="KW-1185">Reference proteome</keyword>
<evidence type="ECO:0000313" key="2">
    <source>
        <dbReference type="Proteomes" id="UP000221376"/>
    </source>
</evidence>
<sequence length="151" mass="16943">MKLILAVSRDGFLASGPDDDMRWTGPADKYAFRLLTLSDGEPLLAGKQTARLMPPLPGRDIVHLSRSTLPLDMAGRLMREAWLIGGPTIAMEALRLGLVHRAFIHRTQHVLGEGIPFAPLRELLPKEPWGFVKNDALVIELYREDQQWPAR</sequence>
<dbReference type="SUPFAM" id="SSF53597">
    <property type="entry name" value="Dihydrofolate reductase-like"/>
    <property type="match status" value="1"/>
</dbReference>
<proteinExistence type="predicted"/>
<dbReference type="InterPro" id="IPR024072">
    <property type="entry name" value="DHFR-like_dom_sf"/>
</dbReference>
<reference evidence="1" key="1">
    <citation type="submission" date="2016-06" db="EMBL/GenBank/DDBJ databases">
        <title>Complete Genome Sequence of Pseudomonas aeruginosa Phage AAT-1.</title>
        <authorList>
            <person name="Andrade-Dominguez A."/>
            <person name="Kolter R."/>
        </authorList>
    </citation>
    <scope>NUCLEOTIDE SEQUENCE [LARGE SCALE GENOMIC DNA]</scope>
</reference>
<gene>
    <name evidence="1" type="ORF">AAT1_02043</name>
</gene>